<feature type="region of interest" description="Disordered" evidence="1">
    <location>
        <begin position="33"/>
        <end position="105"/>
    </location>
</feature>
<reference evidence="3" key="1">
    <citation type="submission" date="2014-09" db="EMBL/GenBank/DDBJ databases">
        <authorList>
            <person name="Sharma Rahul"/>
            <person name="Thines Marco"/>
        </authorList>
    </citation>
    <scope>NUCLEOTIDE SEQUENCE [LARGE SCALE GENOMIC DNA]</scope>
</reference>
<evidence type="ECO:0000313" key="3">
    <source>
        <dbReference type="Proteomes" id="UP000054928"/>
    </source>
</evidence>
<feature type="compositionally biased region" description="Low complexity" evidence="1">
    <location>
        <begin position="160"/>
        <end position="173"/>
    </location>
</feature>
<feature type="region of interest" description="Disordered" evidence="1">
    <location>
        <begin position="150"/>
        <end position="173"/>
    </location>
</feature>
<dbReference type="GeneID" id="36395726"/>
<dbReference type="OMA" id="TTGYMQN"/>
<proteinExistence type="predicted"/>
<dbReference type="OrthoDB" id="160631at2759"/>
<dbReference type="EMBL" id="CCYD01001202">
    <property type="protein sequence ID" value="CEG44302.1"/>
    <property type="molecule type" value="Genomic_DNA"/>
</dbReference>
<dbReference type="RefSeq" id="XP_024580671.1">
    <property type="nucleotide sequence ID" value="XM_024730389.1"/>
</dbReference>
<dbReference type="Proteomes" id="UP000054928">
    <property type="component" value="Unassembled WGS sequence"/>
</dbReference>
<dbReference type="AlphaFoldDB" id="A0A0P1ASR8"/>
<accession>A0A0P1ASR8</accession>
<keyword evidence="3" id="KW-1185">Reference proteome</keyword>
<evidence type="ECO:0000256" key="1">
    <source>
        <dbReference type="SAM" id="MobiDB-lite"/>
    </source>
</evidence>
<name>A0A0P1ASR8_PLAHL</name>
<protein>
    <submittedName>
        <fullName evidence="2">Uncharacterized protein</fullName>
    </submittedName>
</protein>
<sequence>MSLTNPLEDIDDELQAMARYYLSPDPIPMVSSEILSQSQNSKQKKQKRNERDRQRSLAKRQSMTQMRQQMKDLEQQKQQLIEHTREHSTKSKKHPLNSMYPSPSTSIKRENFVRLSHEIEAFRRQNAILTEQLRERDLGAGYMQNLLLDFSPDETDNDTHSNSSESDSSSNFYTSTKRKSHLLPRLFNDDSKVYFTPLTREEGIACVRQTLQLVHNAQALYANDVHYNNRLKFFGWGQYTLRQGSTITFSVKKTLKNITPTQLMATTWNLLTDGRRTQKLIPSSVNTHIRPIQKLSDDLFVIDRRSEDSSRSGVSGQKLALRTIYVLFRVLDSDGTRTLAMKTINLPLVKKMLREDEMWCEIFYWIRMSPDGTNDSPSDVATVAEFGGSNAYTRDEIAESWLRELVFLAIRWETLAVAPTLLHF</sequence>
<organism evidence="2 3">
    <name type="scientific">Plasmopara halstedii</name>
    <name type="common">Downy mildew of sunflower</name>
    <dbReference type="NCBI Taxonomy" id="4781"/>
    <lineage>
        <taxon>Eukaryota</taxon>
        <taxon>Sar</taxon>
        <taxon>Stramenopiles</taxon>
        <taxon>Oomycota</taxon>
        <taxon>Peronosporomycetes</taxon>
        <taxon>Peronosporales</taxon>
        <taxon>Peronosporaceae</taxon>
        <taxon>Plasmopara</taxon>
    </lineage>
</organism>
<evidence type="ECO:0000313" key="2">
    <source>
        <dbReference type="EMBL" id="CEG44302.1"/>
    </source>
</evidence>
<feature type="compositionally biased region" description="Basic and acidic residues" evidence="1">
    <location>
        <begin position="69"/>
        <end position="89"/>
    </location>
</feature>